<evidence type="ECO:0000313" key="2">
    <source>
        <dbReference type="EMBL" id="KAJ7697996.1"/>
    </source>
</evidence>
<organism evidence="2 3">
    <name type="scientific">Mycena rosella</name>
    <name type="common">Pink bonnet</name>
    <name type="synonym">Agaricus rosellus</name>
    <dbReference type="NCBI Taxonomy" id="1033263"/>
    <lineage>
        <taxon>Eukaryota</taxon>
        <taxon>Fungi</taxon>
        <taxon>Dikarya</taxon>
        <taxon>Basidiomycota</taxon>
        <taxon>Agaricomycotina</taxon>
        <taxon>Agaricomycetes</taxon>
        <taxon>Agaricomycetidae</taxon>
        <taxon>Agaricales</taxon>
        <taxon>Marasmiineae</taxon>
        <taxon>Mycenaceae</taxon>
        <taxon>Mycena</taxon>
    </lineage>
</organism>
<evidence type="ECO:0000313" key="3">
    <source>
        <dbReference type="Proteomes" id="UP001221757"/>
    </source>
</evidence>
<feature type="region of interest" description="Disordered" evidence="1">
    <location>
        <begin position="307"/>
        <end position="326"/>
    </location>
</feature>
<keyword evidence="3" id="KW-1185">Reference proteome</keyword>
<protein>
    <recommendedName>
        <fullName evidence="4">Adhesin domain-containing protein</fullName>
    </recommendedName>
</protein>
<sequence length="326" mass="35736">MSYSLHGARDVTLRVKAICSGQPTTDWYKRSINRMVNDSADVVLTFEQVPSIPVDELEVTIELPPGVHFDLDLYEFTVLRATGLPSGILHDICATTSRNRDGVFAQWLTISTTGGKISVKVGSLNIANATCTGLTRCPRQGCTTRHGVELTTTRGEIHVSVRSFPPPRALVNHSTGPVRDSRNIKSQGGFIDLSDLNVEYLNVEAKTARICVSKGDISLTDANVTMLDMLSGFRKIQEGSRLHGIITKNLKADYTYLEADSVFALVTGSQQDPDVAVNSVKGTYIIRREKPFLDEQAQKQEIDAGLMEEGSIPSGRLPPASVWREM</sequence>
<accession>A0AAD7DUB9</accession>
<evidence type="ECO:0000256" key="1">
    <source>
        <dbReference type="SAM" id="MobiDB-lite"/>
    </source>
</evidence>
<dbReference type="AlphaFoldDB" id="A0AAD7DUB9"/>
<proteinExistence type="predicted"/>
<dbReference type="Proteomes" id="UP001221757">
    <property type="component" value="Unassembled WGS sequence"/>
</dbReference>
<name>A0AAD7DUB9_MYCRO</name>
<evidence type="ECO:0008006" key="4">
    <source>
        <dbReference type="Google" id="ProtNLM"/>
    </source>
</evidence>
<dbReference type="EMBL" id="JARKIE010000027">
    <property type="protein sequence ID" value="KAJ7697996.1"/>
    <property type="molecule type" value="Genomic_DNA"/>
</dbReference>
<reference evidence="2" key="1">
    <citation type="submission" date="2023-03" db="EMBL/GenBank/DDBJ databases">
        <title>Massive genome expansion in bonnet fungi (Mycena s.s.) driven by repeated elements and novel gene families across ecological guilds.</title>
        <authorList>
            <consortium name="Lawrence Berkeley National Laboratory"/>
            <person name="Harder C.B."/>
            <person name="Miyauchi S."/>
            <person name="Viragh M."/>
            <person name="Kuo A."/>
            <person name="Thoen E."/>
            <person name="Andreopoulos B."/>
            <person name="Lu D."/>
            <person name="Skrede I."/>
            <person name="Drula E."/>
            <person name="Henrissat B."/>
            <person name="Morin E."/>
            <person name="Kohler A."/>
            <person name="Barry K."/>
            <person name="LaButti K."/>
            <person name="Morin E."/>
            <person name="Salamov A."/>
            <person name="Lipzen A."/>
            <person name="Mereny Z."/>
            <person name="Hegedus B."/>
            <person name="Baldrian P."/>
            <person name="Stursova M."/>
            <person name="Weitz H."/>
            <person name="Taylor A."/>
            <person name="Grigoriev I.V."/>
            <person name="Nagy L.G."/>
            <person name="Martin F."/>
            <person name="Kauserud H."/>
        </authorList>
    </citation>
    <scope>NUCLEOTIDE SEQUENCE</scope>
    <source>
        <strain evidence="2">CBHHK067</strain>
    </source>
</reference>
<gene>
    <name evidence="2" type="ORF">B0H17DRAFT_1261057</name>
</gene>
<comment type="caution">
    <text evidence="2">The sequence shown here is derived from an EMBL/GenBank/DDBJ whole genome shotgun (WGS) entry which is preliminary data.</text>
</comment>